<reference evidence="1" key="1">
    <citation type="submission" date="2014-11" db="EMBL/GenBank/DDBJ databases">
        <authorList>
            <person name="Amaro Gonzalez C."/>
        </authorList>
    </citation>
    <scope>NUCLEOTIDE SEQUENCE</scope>
</reference>
<accession>A0A0E9Q8G6</accession>
<dbReference type="AlphaFoldDB" id="A0A0E9Q8G6"/>
<proteinExistence type="predicted"/>
<dbReference type="EMBL" id="GBXM01096184">
    <property type="protein sequence ID" value="JAH12393.1"/>
    <property type="molecule type" value="Transcribed_RNA"/>
</dbReference>
<reference evidence="1" key="2">
    <citation type="journal article" date="2015" name="Fish Shellfish Immunol.">
        <title>Early steps in the European eel (Anguilla anguilla)-Vibrio vulnificus interaction in the gills: Role of the RtxA13 toxin.</title>
        <authorList>
            <person name="Callol A."/>
            <person name="Pajuelo D."/>
            <person name="Ebbesson L."/>
            <person name="Teles M."/>
            <person name="MacKenzie S."/>
            <person name="Amaro C."/>
        </authorList>
    </citation>
    <scope>NUCLEOTIDE SEQUENCE</scope>
</reference>
<organism evidence="1">
    <name type="scientific">Anguilla anguilla</name>
    <name type="common">European freshwater eel</name>
    <name type="synonym">Muraena anguilla</name>
    <dbReference type="NCBI Taxonomy" id="7936"/>
    <lineage>
        <taxon>Eukaryota</taxon>
        <taxon>Metazoa</taxon>
        <taxon>Chordata</taxon>
        <taxon>Craniata</taxon>
        <taxon>Vertebrata</taxon>
        <taxon>Euteleostomi</taxon>
        <taxon>Actinopterygii</taxon>
        <taxon>Neopterygii</taxon>
        <taxon>Teleostei</taxon>
        <taxon>Anguilliformes</taxon>
        <taxon>Anguillidae</taxon>
        <taxon>Anguilla</taxon>
    </lineage>
</organism>
<sequence>MKGPLPCLHSNPFVQFGLKCLTPYPPPKKTIYLLHIQVLTS</sequence>
<name>A0A0E9Q8G6_ANGAN</name>
<protein>
    <submittedName>
        <fullName evidence="1">Uncharacterized protein</fullName>
    </submittedName>
</protein>
<evidence type="ECO:0000313" key="1">
    <source>
        <dbReference type="EMBL" id="JAH12393.1"/>
    </source>
</evidence>